<dbReference type="EMBL" id="QPMM01000001">
    <property type="protein sequence ID" value="RFS26704.1"/>
    <property type="molecule type" value="Genomic_DNA"/>
</dbReference>
<sequence length="253" mass="29715">MVDVVVILFPKILYTFITIMNIIQEINYYAVKNDLSVLKCKDMKECVSQDGFIYGIKETKGISRHLIENVYFHDDALEVQLFNKNGDQFTLSENGWLATAIGIKESRKGFGNGIIPTMDIADPLGNTQTITAEVKYYGGVIQLHRLLKYLSNCPNWDIASERRNKMELKKIFLRLKNEKDINITLFINPDEDFLIRLYFENNIFKMHYCIIEGDLYLGVKYKDEHDFESNDFYEFMHKVYELFPNIEIQLRKD</sequence>
<protein>
    <submittedName>
        <fullName evidence="1">Uncharacterized protein</fullName>
    </submittedName>
</protein>
<dbReference type="AlphaFoldDB" id="A0A3E1YH74"/>
<dbReference type="Proteomes" id="UP000260644">
    <property type="component" value="Unassembled WGS sequence"/>
</dbReference>
<accession>A0A3E1YH74</accession>
<evidence type="ECO:0000313" key="1">
    <source>
        <dbReference type="EMBL" id="RFS26704.1"/>
    </source>
</evidence>
<name>A0A3E1YH74_9BACT</name>
<keyword evidence="2" id="KW-1185">Reference proteome</keyword>
<gene>
    <name evidence="1" type="ORF">DVR12_02645</name>
</gene>
<comment type="caution">
    <text evidence="1">The sequence shown here is derived from an EMBL/GenBank/DDBJ whole genome shotgun (WGS) entry which is preliminary data.</text>
</comment>
<reference evidence="1 2" key="1">
    <citation type="submission" date="2018-07" db="EMBL/GenBank/DDBJ databases">
        <title>Chitinophaga K2CV101002-2 sp. nov., isolated from a monsoon evergreen broad-leaved forest soil.</title>
        <authorList>
            <person name="Lv Y."/>
        </authorList>
    </citation>
    <scope>NUCLEOTIDE SEQUENCE [LARGE SCALE GENOMIC DNA]</scope>
    <source>
        <strain evidence="1 2">GDMCC 1.1288</strain>
    </source>
</reference>
<evidence type="ECO:0000313" key="2">
    <source>
        <dbReference type="Proteomes" id="UP000260644"/>
    </source>
</evidence>
<proteinExistence type="predicted"/>
<organism evidence="1 2">
    <name type="scientific">Chitinophaga silvatica</name>
    <dbReference type="NCBI Taxonomy" id="2282649"/>
    <lineage>
        <taxon>Bacteria</taxon>
        <taxon>Pseudomonadati</taxon>
        <taxon>Bacteroidota</taxon>
        <taxon>Chitinophagia</taxon>
        <taxon>Chitinophagales</taxon>
        <taxon>Chitinophagaceae</taxon>
        <taxon>Chitinophaga</taxon>
    </lineage>
</organism>